<feature type="transmembrane region" description="Helical" evidence="9">
    <location>
        <begin position="7"/>
        <end position="30"/>
    </location>
</feature>
<comment type="caution">
    <text evidence="11">The sequence shown here is derived from an EMBL/GenBank/DDBJ whole genome shotgun (WGS) entry which is preliminary data.</text>
</comment>
<evidence type="ECO:0000256" key="9">
    <source>
        <dbReference type="RuleBase" id="RU369079"/>
    </source>
</evidence>
<keyword evidence="12" id="KW-1185">Reference proteome</keyword>
<evidence type="ECO:0000256" key="3">
    <source>
        <dbReference type="ARBA" id="ARBA00022475"/>
    </source>
</evidence>
<evidence type="ECO:0000256" key="4">
    <source>
        <dbReference type="ARBA" id="ARBA00022519"/>
    </source>
</evidence>
<evidence type="ECO:0000313" key="12">
    <source>
        <dbReference type="Proteomes" id="UP001597353"/>
    </source>
</evidence>
<keyword evidence="3" id="KW-1003">Cell membrane</keyword>
<feature type="transmembrane region" description="Helical" evidence="9">
    <location>
        <begin position="50"/>
        <end position="67"/>
    </location>
</feature>
<evidence type="ECO:0000256" key="2">
    <source>
        <dbReference type="ARBA" id="ARBA00022448"/>
    </source>
</evidence>
<keyword evidence="4 9" id="KW-0997">Cell inner membrane</keyword>
<dbReference type="EMBL" id="JBHUGH010000012">
    <property type="protein sequence ID" value="MFD1913735.1"/>
    <property type="molecule type" value="Genomic_DNA"/>
</dbReference>
<reference evidence="12" key="1">
    <citation type="journal article" date="2019" name="Int. J. Syst. Evol. Microbiol.">
        <title>The Global Catalogue of Microorganisms (GCM) 10K type strain sequencing project: providing services to taxonomists for standard genome sequencing and annotation.</title>
        <authorList>
            <consortium name="The Broad Institute Genomics Platform"/>
            <consortium name="The Broad Institute Genome Sequencing Center for Infectious Disease"/>
            <person name="Wu L."/>
            <person name="Ma J."/>
        </authorList>
    </citation>
    <scope>NUCLEOTIDE SEQUENCE [LARGE SCALE GENOMIC DNA]</scope>
    <source>
        <strain evidence="12">CGMCC 4.7242</strain>
    </source>
</reference>
<evidence type="ECO:0000256" key="5">
    <source>
        <dbReference type="ARBA" id="ARBA00022692"/>
    </source>
</evidence>
<keyword evidence="7 9" id="KW-0472">Membrane</keyword>
<comment type="function">
    <text evidence="9">Part of the tripartite ATP-independent periplasmic (TRAP) transport system.</text>
</comment>
<evidence type="ECO:0000259" key="10">
    <source>
        <dbReference type="Pfam" id="PF04290"/>
    </source>
</evidence>
<accession>A0ABW4S827</accession>
<feature type="transmembrane region" description="Helical" evidence="9">
    <location>
        <begin position="134"/>
        <end position="157"/>
    </location>
</feature>
<keyword evidence="2 9" id="KW-0813">Transport</keyword>
<protein>
    <recommendedName>
        <fullName evidence="9">TRAP transporter small permease protein</fullName>
    </recommendedName>
</protein>
<dbReference type="InterPro" id="IPR055348">
    <property type="entry name" value="DctQ"/>
</dbReference>
<feature type="domain" description="Tripartite ATP-independent periplasmic transporters DctQ component" evidence="10">
    <location>
        <begin position="26"/>
        <end position="153"/>
    </location>
</feature>
<sequence length="171" mass="18501">MEQIRRAVDALMSVLATLAAVGVLAMMVHVCADVIWRQVSGGPLPATVEIVSRYYMVLVAFLPLAWVERRGGMVSVELLEGFMPQGLIRISDVVVALIAVVVYAGLAYASWGIALRNYNTGTFVTALQYAVPVWPTYFLAPLGFALAAVIVLLRGFFIATNRDWHSAGAGE</sequence>
<comment type="subcellular location">
    <subcellularLocation>
        <location evidence="1 9">Cell inner membrane</location>
        <topology evidence="1 9">Multi-pass membrane protein</topology>
    </subcellularLocation>
</comment>
<feature type="transmembrane region" description="Helical" evidence="9">
    <location>
        <begin position="87"/>
        <end position="114"/>
    </location>
</feature>
<proteinExistence type="inferred from homology"/>
<evidence type="ECO:0000256" key="8">
    <source>
        <dbReference type="ARBA" id="ARBA00038436"/>
    </source>
</evidence>
<dbReference type="PANTHER" id="PTHR35011">
    <property type="entry name" value="2,3-DIKETO-L-GULONATE TRAP TRANSPORTER SMALL PERMEASE PROTEIN YIAM"/>
    <property type="match status" value="1"/>
</dbReference>
<evidence type="ECO:0000256" key="1">
    <source>
        <dbReference type="ARBA" id="ARBA00004429"/>
    </source>
</evidence>
<name>A0ABW4S827_9RHOB</name>
<keyword evidence="6 9" id="KW-1133">Transmembrane helix</keyword>
<dbReference type="RefSeq" id="WP_390264060.1">
    <property type="nucleotide sequence ID" value="NZ_JBHUGH010000012.1"/>
</dbReference>
<organism evidence="11 12">
    <name type="scientific">Halodurantibacterium flavum</name>
    <dbReference type="NCBI Taxonomy" id="1382802"/>
    <lineage>
        <taxon>Bacteria</taxon>
        <taxon>Pseudomonadati</taxon>
        <taxon>Pseudomonadota</taxon>
        <taxon>Alphaproteobacteria</taxon>
        <taxon>Rhodobacterales</taxon>
        <taxon>Paracoccaceae</taxon>
        <taxon>Halodurantibacterium</taxon>
    </lineage>
</organism>
<dbReference type="Proteomes" id="UP001597353">
    <property type="component" value="Unassembled WGS sequence"/>
</dbReference>
<evidence type="ECO:0000313" key="11">
    <source>
        <dbReference type="EMBL" id="MFD1913735.1"/>
    </source>
</evidence>
<gene>
    <name evidence="11" type="ORF">ACFSGJ_16095</name>
</gene>
<dbReference type="Pfam" id="PF04290">
    <property type="entry name" value="DctQ"/>
    <property type="match status" value="1"/>
</dbReference>
<comment type="similarity">
    <text evidence="8 9">Belongs to the TRAP transporter small permease family.</text>
</comment>
<comment type="subunit">
    <text evidence="9">The complex comprises the extracytoplasmic solute receptor protein and the two transmembrane proteins.</text>
</comment>
<dbReference type="PANTHER" id="PTHR35011:SF10">
    <property type="entry name" value="TRAP TRANSPORTER SMALL PERMEASE PROTEIN"/>
    <property type="match status" value="1"/>
</dbReference>
<dbReference type="InterPro" id="IPR007387">
    <property type="entry name" value="TRAP_DctQ"/>
</dbReference>
<keyword evidence="5 9" id="KW-0812">Transmembrane</keyword>
<evidence type="ECO:0000256" key="6">
    <source>
        <dbReference type="ARBA" id="ARBA00022989"/>
    </source>
</evidence>
<evidence type="ECO:0000256" key="7">
    <source>
        <dbReference type="ARBA" id="ARBA00023136"/>
    </source>
</evidence>